<dbReference type="Proteomes" id="UP000235145">
    <property type="component" value="Unassembled WGS sequence"/>
</dbReference>
<evidence type="ECO:0000256" key="2">
    <source>
        <dbReference type="PROSITE-ProRule" id="PRU00283"/>
    </source>
</evidence>
<comment type="caution">
    <text evidence="2">Lacks conserved residue(s) required for the propagation of feature annotation.</text>
</comment>
<feature type="coiled-coil region" evidence="3">
    <location>
        <begin position="206"/>
        <end position="233"/>
    </location>
</feature>
<dbReference type="GO" id="GO:0005524">
    <property type="term" value="F:ATP binding"/>
    <property type="evidence" value="ECO:0007669"/>
    <property type="project" value="InterPro"/>
</dbReference>
<accession>A0A9R1UTJ6</accession>
<keyword evidence="3" id="KW-0175">Coiled coil</keyword>
<dbReference type="GO" id="GO:0007018">
    <property type="term" value="P:microtubule-based movement"/>
    <property type="evidence" value="ECO:0007669"/>
    <property type="project" value="InterPro"/>
</dbReference>
<organism evidence="5 6">
    <name type="scientific">Lactuca sativa</name>
    <name type="common">Garden lettuce</name>
    <dbReference type="NCBI Taxonomy" id="4236"/>
    <lineage>
        <taxon>Eukaryota</taxon>
        <taxon>Viridiplantae</taxon>
        <taxon>Streptophyta</taxon>
        <taxon>Embryophyta</taxon>
        <taxon>Tracheophyta</taxon>
        <taxon>Spermatophyta</taxon>
        <taxon>Magnoliopsida</taxon>
        <taxon>eudicotyledons</taxon>
        <taxon>Gunneridae</taxon>
        <taxon>Pentapetalae</taxon>
        <taxon>asterids</taxon>
        <taxon>campanulids</taxon>
        <taxon>Asterales</taxon>
        <taxon>Asteraceae</taxon>
        <taxon>Cichorioideae</taxon>
        <taxon>Cichorieae</taxon>
        <taxon>Lactucinae</taxon>
        <taxon>Lactuca</taxon>
    </lineage>
</organism>
<dbReference type="AlphaFoldDB" id="A0A9R1UTJ6"/>
<evidence type="ECO:0000259" key="4">
    <source>
        <dbReference type="PROSITE" id="PS50067"/>
    </source>
</evidence>
<name>A0A9R1UTJ6_LACSA</name>
<dbReference type="GO" id="GO:0003777">
    <property type="term" value="F:microtubule motor activity"/>
    <property type="evidence" value="ECO:0007669"/>
    <property type="project" value="InterPro"/>
</dbReference>
<evidence type="ECO:0000313" key="5">
    <source>
        <dbReference type="EMBL" id="KAJ0193732.1"/>
    </source>
</evidence>
<dbReference type="EMBL" id="NBSK02000008">
    <property type="protein sequence ID" value="KAJ0193732.1"/>
    <property type="molecule type" value="Genomic_DNA"/>
</dbReference>
<sequence length="311" mass="35658">MALQIHHVCRPIPSPPSTGSQSLRLTKQFTIGRDVQRSVASTKSVDSKTKKYLRSSVKVRSRLEMSGPTVVVGWKLSNQLKERKKFLDSQRSLCTRHEVWELLKSGSRVRSVGSTNANELSSQSHCSWGEFGEWTVRGYLIWWEVNMWRRLKESEFINKSLSALGDVISALASKTSHIPYRNSKLTHNLQSSLARKQPDVTELFKYKQLTEKAKHDEKETKKLQDNLQSVQLRLSAREHICRTLQEKVPNYNIGKNTSLSEESQNLCPLPISATLPQISSRLYSFFGTKETFGSTPYWLLWLRYSISVKLL</sequence>
<dbReference type="PANTHER" id="PTHR47972:SF2">
    <property type="entry name" value="KINESIN-LIKE PROTEIN KIN-14S"/>
    <property type="match status" value="1"/>
</dbReference>
<dbReference type="GO" id="GO:0015630">
    <property type="term" value="C:microtubule cytoskeleton"/>
    <property type="evidence" value="ECO:0000318"/>
    <property type="project" value="GO_Central"/>
</dbReference>
<evidence type="ECO:0000313" key="6">
    <source>
        <dbReference type="Proteomes" id="UP000235145"/>
    </source>
</evidence>
<gene>
    <name evidence="5" type="ORF">LSAT_V11C800409980</name>
</gene>
<dbReference type="PROSITE" id="PS50067">
    <property type="entry name" value="KINESIN_MOTOR_2"/>
    <property type="match status" value="1"/>
</dbReference>
<dbReference type="InterPro" id="IPR027640">
    <property type="entry name" value="Kinesin-like_fam"/>
</dbReference>
<keyword evidence="1" id="KW-0505">Motor protein</keyword>
<reference evidence="5 6" key="1">
    <citation type="journal article" date="2017" name="Nat. Commun.">
        <title>Genome assembly with in vitro proximity ligation data and whole-genome triplication in lettuce.</title>
        <authorList>
            <person name="Reyes-Chin-Wo S."/>
            <person name="Wang Z."/>
            <person name="Yang X."/>
            <person name="Kozik A."/>
            <person name="Arikit S."/>
            <person name="Song C."/>
            <person name="Xia L."/>
            <person name="Froenicke L."/>
            <person name="Lavelle D.O."/>
            <person name="Truco M.J."/>
            <person name="Xia R."/>
            <person name="Zhu S."/>
            <person name="Xu C."/>
            <person name="Xu H."/>
            <person name="Xu X."/>
            <person name="Cox K."/>
            <person name="Korf I."/>
            <person name="Meyers B.C."/>
            <person name="Michelmore R.W."/>
        </authorList>
    </citation>
    <scope>NUCLEOTIDE SEQUENCE [LARGE SCALE GENOMIC DNA]</scope>
    <source>
        <strain evidence="6">cv. Salinas</strain>
        <tissue evidence="5">Seedlings</tissue>
    </source>
</reference>
<dbReference type="SUPFAM" id="SSF52540">
    <property type="entry name" value="P-loop containing nucleoside triphosphate hydrolases"/>
    <property type="match status" value="1"/>
</dbReference>
<dbReference type="PANTHER" id="PTHR47972">
    <property type="entry name" value="KINESIN-LIKE PROTEIN KLP-3"/>
    <property type="match status" value="1"/>
</dbReference>
<keyword evidence="6" id="KW-1185">Reference proteome</keyword>
<comment type="similarity">
    <text evidence="2">Belongs to the TRAFAC class myosin-kinesin ATPase superfamily. Kinesin family.</text>
</comment>
<protein>
    <recommendedName>
        <fullName evidence="4">Kinesin motor domain-containing protein</fullName>
    </recommendedName>
</protein>
<evidence type="ECO:0000256" key="3">
    <source>
        <dbReference type="SAM" id="Coils"/>
    </source>
</evidence>
<comment type="caution">
    <text evidence="5">The sequence shown here is derived from an EMBL/GenBank/DDBJ whole genome shotgun (WGS) entry which is preliminary data.</text>
</comment>
<feature type="domain" description="Kinesin motor" evidence="4">
    <location>
        <begin position="149"/>
        <end position="239"/>
    </location>
</feature>
<evidence type="ECO:0000256" key="1">
    <source>
        <dbReference type="ARBA" id="ARBA00023175"/>
    </source>
</evidence>
<dbReference type="Gene3D" id="3.40.850.10">
    <property type="entry name" value="Kinesin motor domain"/>
    <property type="match status" value="1"/>
</dbReference>
<dbReference type="SMART" id="SM00129">
    <property type="entry name" value="KISc"/>
    <property type="match status" value="1"/>
</dbReference>
<dbReference type="GO" id="GO:0007017">
    <property type="term" value="P:microtubule-based process"/>
    <property type="evidence" value="ECO:0000318"/>
    <property type="project" value="GO_Central"/>
</dbReference>
<dbReference type="InterPro" id="IPR027417">
    <property type="entry name" value="P-loop_NTPase"/>
</dbReference>
<proteinExistence type="inferred from homology"/>
<dbReference type="InterPro" id="IPR036961">
    <property type="entry name" value="Kinesin_motor_dom_sf"/>
</dbReference>
<dbReference type="GO" id="GO:0008017">
    <property type="term" value="F:microtubule binding"/>
    <property type="evidence" value="ECO:0000318"/>
    <property type="project" value="GO_Central"/>
</dbReference>
<dbReference type="InterPro" id="IPR001752">
    <property type="entry name" value="Kinesin_motor_dom"/>
</dbReference>
<dbReference type="Pfam" id="PF00225">
    <property type="entry name" value="Kinesin"/>
    <property type="match status" value="1"/>
</dbReference>